<dbReference type="STRING" id="1280954.HPO_01992"/>
<dbReference type="GO" id="GO:0008273">
    <property type="term" value="F:calcium, potassium:sodium antiporter activity"/>
    <property type="evidence" value="ECO:0007669"/>
    <property type="project" value="TreeGrafter"/>
</dbReference>
<sequence length="329" mass="34099">MPDPILLISLFGGLLLMALAGDLLVRGALGLGRAMGVSPLVAGVFIVGFGTSAPEMFISANAALNGNPGLAIGNIVGSNIANILMVAAIPALIFTYRTGGAGQGRALGMLLLATGIWIGMTAILPLEPLMGLCFLLVLIGYTGFSIFAARHDEIAGRGSHHADAVTLNPPVWRAIFYVPLGIAGLVYASGMIITGGEGVARHFRVPEEWIGLTILALGTSLPEIGAGLAAAFRRRGDVVIGNILGSNVFNLLGAGGIVALLGPFEVAPMFQRYDHWVMGAAALVFAALILLRVKMGRLLGLALLLVYAAYIYGLVTGTNIMALVQMVRG</sequence>
<dbReference type="NCBIfam" id="TIGR00367">
    <property type="entry name" value="calcium/sodium antiporter"/>
    <property type="match status" value="1"/>
</dbReference>
<dbReference type="Gene3D" id="1.20.1420.30">
    <property type="entry name" value="NCX, central ion-binding region"/>
    <property type="match status" value="2"/>
</dbReference>
<evidence type="ECO:0000256" key="3">
    <source>
        <dbReference type="ARBA" id="ARBA00022989"/>
    </source>
</evidence>
<proteinExistence type="predicted"/>
<feature type="transmembrane region" description="Helical" evidence="5">
    <location>
        <begin position="209"/>
        <end position="232"/>
    </location>
</feature>
<dbReference type="PANTHER" id="PTHR10846">
    <property type="entry name" value="SODIUM/POTASSIUM/CALCIUM EXCHANGER"/>
    <property type="match status" value="1"/>
</dbReference>
<feature type="domain" description="Sodium/calcium exchanger membrane region" evidence="6">
    <location>
        <begin position="175"/>
        <end position="314"/>
    </location>
</feature>
<evidence type="ECO:0000313" key="7">
    <source>
        <dbReference type="EMBL" id="KDA00146.1"/>
    </source>
</evidence>
<evidence type="ECO:0000256" key="5">
    <source>
        <dbReference type="SAM" id="Phobius"/>
    </source>
</evidence>
<keyword evidence="2 5" id="KW-0812">Transmembrane</keyword>
<keyword evidence="4 5" id="KW-0472">Membrane</keyword>
<accession>A0A062VPE0</accession>
<feature type="transmembrane region" description="Helical" evidence="5">
    <location>
        <begin position="239"/>
        <end position="261"/>
    </location>
</feature>
<dbReference type="GO" id="GO:0006874">
    <property type="term" value="P:intracellular calcium ion homeostasis"/>
    <property type="evidence" value="ECO:0007669"/>
    <property type="project" value="TreeGrafter"/>
</dbReference>
<dbReference type="InterPro" id="IPR004837">
    <property type="entry name" value="NaCa_Exmemb"/>
</dbReference>
<feature type="transmembrane region" description="Helical" evidence="5">
    <location>
        <begin position="106"/>
        <end position="123"/>
    </location>
</feature>
<dbReference type="InterPro" id="IPR004481">
    <property type="entry name" value="K/Na/Ca-exchanger"/>
</dbReference>
<evidence type="ECO:0000259" key="6">
    <source>
        <dbReference type="Pfam" id="PF01699"/>
    </source>
</evidence>
<organism evidence="7 8">
    <name type="scientific">Hyphomonas polymorpha PS728</name>
    <dbReference type="NCBI Taxonomy" id="1280954"/>
    <lineage>
        <taxon>Bacteria</taxon>
        <taxon>Pseudomonadati</taxon>
        <taxon>Pseudomonadota</taxon>
        <taxon>Alphaproteobacteria</taxon>
        <taxon>Hyphomonadales</taxon>
        <taxon>Hyphomonadaceae</taxon>
        <taxon>Hyphomonas</taxon>
    </lineage>
</organism>
<evidence type="ECO:0000256" key="2">
    <source>
        <dbReference type="ARBA" id="ARBA00022692"/>
    </source>
</evidence>
<comment type="caution">
    <text evidence="7">The sequence shown here is derived from an EMBL/GenBank/DDBJ whole genome shotgun (WGS) entry which is preliminary data.</text>
</comment>
<dbReference type="OrthoDB" id="9794225at2"/>
<feature type="transmembrane region" description="Helical" evidence="5">
    <location>
        <begin position="6"/>
        <end position="25"/>
    </location>
</feature>
<reference evidence="7 8" key="1">
    <citation type="journal article" date="2014" name="Antonie Van Leeuwenhoek">
        <title>Hyphomonas beringensis sp. nov. and Hyphomonas chukchiensis sp. nov., isolated from surface seawater of the Bering Sea and Chukchi Sea.</title>
        <authorList>
            <person name="Li C."/>
            <person name="Lai Q."/>
            <person name="Li G."/>
            <person name="Dong C."/>
            <person name="Wang J."/>
            <person name="Liao Y."/>
            <person name="Shao Z."/>
        </authorList>
    </citation>
    <scope>NUCLEOTIDE SEQUENCE [LARGE SCALE GENOMIC DNA]</scope>
    <source>
        <strain evidence="7 8">PS728</strain>
    </source>
</reference>
<evidence type="ECO:0000256" key="1">
    <source>
        <dbReference type="ARBA" id="ARBA00004141"/>
    </source>
</evidence>
<dbReference type="eggNOG" id="COG0530">
    <property type="taxonomic scope" value="Bacteria"/>
</dbReference>
<evidence type="ECO:0000313" key="8">
    <source>
        <dbReference type="Proteomes" id="UP000027100"/>
    </source>
</evidence>
<dbReference type="RefSeq" id="WP_051612177.1">
    <property type="nucleotide sequence ID" value="NZ_ARYM01000002.1"/>
</dbReference>
<feature type="transmembrane region" description="Helical" evidence="5">
    <location>
        <begin position="273"/>
        <end position="291"/>
    </location>
</feature>
<dbReference type="EMBL" id="ARYM01000002">
    <property type="protein sequence ID" value="KDA00146.1"/>
    <property type="molecule type" value="Genomic_DNA"/>
</dbReference>
<feature type="transmembrane region" description="Helical" evidence="5">
    <location>
        <begin position="129"/>
        <end position="149"/>
    </location>
</feature>
<dbReference type="AlphaFoldDB" id="A0A062VPE0"/>
<keyword evidence="8" id="KW-1185">Reference proteome</keyword>
<evidence type="ECO:0000256" key="4">
    <source>
        <dbReference type="ARBA" id="ARBA00023136"/>
    </source>
</evidence>
<feature type="transmembrane region" description="Helical" evidence="5">
    <location>
        <begin position="298"/>
        <end position="324"/>
    </location>
</feature>
<feature type="domain" description="Sodium/calcium exchanger membrane region" evidence="6">
    <location>
        <begin position="7"/>
        <end position="146"/>
    </location>
</feature>
<feature type="transmembrane region" description="Helical" evidence="5">
    <location>
        <begin position="70"/>
        <end position="94"/>
    </location>
</feature>
<comment type="subcellular location">
    <subcellularLocation>
        <location evidence="1">Membrane</location>
        <topology evidence="1">Multi-pass membrane protein</topology>
    </subcellularLocation>
</comment>
<dbReference type="PATRIC" id="fig|1280954.3.peg.408"/>
<dbReference type="InterPro" id="IPR044880">
    <property type="entry name" value="NCX_ion-bd_dom_sf"/>
</dbReference>
<name>A0A062VPE0_9PROT</name>
<dbReference type="PANTHER" id="PTHR10846:SF8">
    <property type="entry name" value="INNER MEMBRANE PROTEIN YRBG"/>
    <property type="match status" value="1"/>
</dbReference>
<feature type="transmembrane region" description="Helical" evidence="5">
    <location>
        <begin position="37"/>
        <end position="58"/>
    </location>
</feature>
<dbReference type="GO" id="GO:0005886">
    <property type="term" value="C:plasma membrane"/>
    <property type="evidence" value="ECO:0007669"/>
    <property type="project" value="TreeGrafter"/>
</dbReference>
<keyword evidence="3 5" id="KW-1133">Transmembrane helix</keyword>
<dbReference type="GO" id="GO:0005262">
    <property type="term" value="F:calcium channel activity"/>
    <property type="evidence" value="ECO:0007669"/>
    <property type="project" value="TreeGrafter"/>
</dbReference>
<feature type="transmembrane region" description="Helical" evidence="5">
    <location>
        <begin position="170"/>
        <end position="189"/>
    </location>
</feature>
<protein>
    <submittedName>
        <fullName evidence="7">Sodium/calcium exchanger</fullName>
    </submittedName>
</protein>
<dbReference type="Pfam" id="PF01699">
    <property type="entry name" value="Na_Ca_ex"/>
    <property type="match status" value="2"/>
</dbReference>
<dbReference type="Proteomes" id="UP000027100">
    <property type="component" value="Unassembled WGS sequence"/>
</dbReference>
<gene>
    <name evidence="7" type="ORF">HPO_01992</name>
</gene>